<protein>
    <recommendedName>
        <fullName evidence="8">2-epi-5-epi-valiolone synthase</fullName>
        <ecNumber evidence="7">4.2.3.152</ecNumber>
    </recommendedName>
</protein>
<comment type="caution">
    <text evidence="12">The sequence shown here is derived from an EMBL/GenBank/DDBJ whole genome shotgun (WGS) entry which is preliminary data.</text>
</comment>
<evidence type="ECO:0000313" key="13">
    <source>
        <dbReference type="Proteomes" id="UP000320876"/>
    </source>
</evidence>
<evidence type="ECO:0000256" key="1">
    <source>
        <dbReference type="ARBA" id="ARBA00001911"/>
    </source>
</evidence>
<keyword evidence="5" id="KW-0456">Lyase</keyword>
<comment type="catalytic activity">
    <reaction evidence="6">
        <text>D-sedoheptulose 7-phosphate = 2-epi-5-epi-valiolone + phosphate</text>
        <dbReference type="Rhea" id="RHEA:44184"/>
        <dbReference type="ChEBI" id="CHEBI:43474"/>
        <dbReference type="ChEBI" id="CHEBI:57483"/>
        <dbReference type="ChEBI" id="CHEBI:84187"/>
        <dbReference type="EC" id="4.2.3.152"/>
    </reaction>
</comment>
<dbReference type="AlphaFoldDB" id="A0A542DIB5"/>
<evidence type="ECO:0000256" key="8">
    <source>
        <dbReference type="ARBA" id="ARBA00024092"/>
    </source>
</evidence>
<dbReference type="GO" id="GO:0046872">
    <property type="term" value="F:metal ion binding"/>
    <property type="evidence" value="ECO:0007669"/>
    <property type="project" value="UniProtKB-KW"/>
</dbReference>
<organism evidence="12 13">
    <name type="scientific">Amycolatopsis cihanbeyliensis</name>
    <dbReference type="NCBI Taxonomy" id="1128664"/>
    <lineage>
        <taxon>Bacteria</taxon>
        <taxon>Bacillati</taxon>
        <taxon>Actinomycetota</taxon>
        <taxon>Actinomycetes</taxon>
        <taxon>Pseudonocardiales</taxon>
        <taxon>Pseudonocardiaceae</taxon>
        <taxon>Amycolatopsis</taxon>
    </lineage>
</organism>
<dbReference type="PANTHER" id="PTHR43622:SF3">
    <property type="entry name" value="2-EPI-5-EPI-VALIOLONE SYNTHASE"/>
    <property type="match status" value="1"/>
</dbReference>
<dbReference type="Gene3D" id="1.20.1090.10">
    <property type="entry name" value="Dehydroquinate synthase-like - alpha domain"/>
    <property type="match status" value="1"/>
</dbReference>
<accession>A0A542DIB5</accession>
<proteinExistence type="predicted"/>
<evidence type="ECO:0000256" key="9">
    <source>
        <dbReference type="SAM" id="MobiDB-lite"/>
    </source>
</evidence>
<evidence type="ECO:0000256" key="7">
    <source>
        <dbReference type="ARBA" id="ARBA00024060"/>
    </source>
</evidence>
<dbReference type="SUPFAM" id="SSF56796">
    <property type="entry name" value="Dehydroquinate synthase-like"/>
    <property type="match status" value="1"/>
</dbReference>
<evidence type="ECO:0000313" key="12">
    <source>
        <dbReference type="EMBL" id="TQJ02786.1"/>
    </source>
</evidence>
<dbReference type="InterPro" id="IPR035872">
    <property type="entry name" value="EEVS-like"/>
</dbReference>
<feature type="domain" description="3-dehydroquinate synthase C-terminal" evidence="11">
    <location>
        <begin position="220"/>
        <end position="354"/>
    </location>
</feature>
<dbReference type="InterPro" id="IPR050071">
    <property type="entry name" value="Dehydroquinate_synthase"/>
</dbReference>
<dbReference type="Pfam" id="PF01761">
    <property type="entry name" value="DHQ_synthase"/>
    <property type="match status" value="1"/>
</dbReference>
<dbReference type="EC" id="4.2.3.152" evidence="7"/>
<dbReference type="PANTHER" id="PTHR43622">
    <property type="entry name" value="3-DEHYDROQUINATE SYNTHASE"/>
    <property type="match status" value="1"/>
</dbReference>
<gene>
    <name evidence="12" type="ORF">FB471_2531</name>
</gene>
<dbReference type="GO" id="GO:0003856">
    <property type="term" value="F:3-dehydroquinate synthase activity"/>
    <property type="evidence" value="ECO:0007669"/>
    <property type="project" value="TreeGrafter"/>
</dbReference>
<evidence type="ECO:0000259" key="11">
    <source>
        <dbReference type="Pfam" id="PF24621"/>
    </source>
</evidence>
<evidence type="ECO:0000256" key="5">
    <source>
        <dbReference type="ARBA" id="ARBA00023239"/>
    </source>
</evidence>
<dbReference type="Pfam" id="PF24621">
    <property type="entry name" value="DHQS_C"/>
    <property type="match status" value="1"/>
</dbReference>
<evidence type="ECO:0000256" key="2">
    <source>
        <dbReference type="ARBA" id="ARBA00022723"/>
    </source>
</evidence>
<evidence type="ECO:0000259" key="10">
    <source>
        <dbReference type="Pfam" id="PF01761"/>
    </source>
</evidence>
<dbReference type="EMBL" id="VFML01000001">
    <property type="protein sequence ID" value="TQJ02786.1"/>
    <property type="molecule type" value="Genomic_DNA"/>
</dbReference>
<evidence type="ECO:0000256" key="4">
    <source>
        <dbReference type="ARBA" id="ARBA00023027"/>
    </source>
</evidence>
<name>A0A542DIB5_AMYCI</name>
<keyword evidence="13" id="KW-1185">Reference proteome</keyword>
<dbReference type="Gene3D" id="3.40.50.1970">
    <property type="match status" value="1"/>
</dbReference>
<dbReference type="GO" id="GO:0017000">
    <property type="term" value="P:antibiotic biosynthetic process"/>
    <property type="evidence" value="ECO:0007669"/>
    <property type="project" value="InterPro"/>
</dbReference>
<dbReference type="CDD" id="cd08199">
    <property type="entry name" value="EEVS"/>
    <property type="match status" value="1"/>
</dbReference>
<reference evidence="12 13" key="1">
    <citation type="submission" date="2019-06" db="EMBL/GenBank/DDBJ databases">
        <title>Sequencing the genomes of 1000 actinobacteria strains.</title>
        <authorList>
            <person name="Klenk H.-P."/>
        </authorList>
    </citation>
    <scope>NUCLEOTIDE SEQUENCE [LARGE SCALE GENOMIC DNA]</scope>
    <source>
        <strain evidence="12 13">DSM 45679</strain>
    </source>
</reference>
<comment type="cofactor">
    <cofactor evidence="1">
        <name>NAD(+)</name>
        <dbReference type="ChEBI" id="CHEBI:57540"/>
    </cofactor>
</comment>
<feature type="region of interest" description="Disordered" evidence="9">
    <location>
        <begin position="1"/>
        <end position="20"/>
    </location>
</feature>
<dbReference type="GO" id="GO:0000166">
    <property type="term" value="F:nucleotide binding"/>
    <property type="evidence" value="ECO:0007669"/>
    <property type="project" value="UniProtKB-KW"/>
</dbReference>
<keyword evidence="3" id="KW-0547">Nucleotide-binding</keyword>
<dbReference type="InterPro" id="IPR056179">
    <property type="entry name" value="DHQS_C"/>
</dbReference>
<keyword evidence="4" id="KW-0520">NAD</keyword>
<evidence type="ECO:0000256" key="3">
    <source>
        <dbReference type="ARBA" id="ARBA00022741"/>
    </source>
</evidence>
<sequence length="414" mass="46043">MVLRPRNKRSKTSEVADEADSAIASGHVTRQGGRSWTLSAERRVDYDVALVDRIFDLANPTLASSVVAGRSDKARRFVVLDRNIDYLYGQSMRAYFAHYEVACEYLSLEVSEQRKTMESVMRIVHALDRFGIERHDPIVAIGGGVLLDIAGLAASLYRRATPHIRIPTTLVGLVDAGIGVKTGVNHDQHKNCLGSYHPPRSVLVDRTFLATLDRRQLSNGLAEILKLAIVSDRPLFDLLERHGRLLLDERLQGRQGETGDLVALEVLERAISGMLGELSGNLWETSLERLVDFGHSISPLIEMLTLPELLHGEAVALDMALFVIVSHQREMISSTNRDRVLRLIRELELPLVHPVLRDVSVLRRALAETTRHRAGLARLPIPLEIGSVCFVNDVSEDELLIAAKELRELGGYDA</sequence>
<evidence type="ECO:0000256" key="6">
    <source>
        <dbReference type="ARBA" id="ARBA00023993"/>
    </source>
</evidence>
<feature type="compositionally biased region" description="Basic residues" evidence="9">
    <location>
        <begin position="1"/>
        <end position="10"/>
    </location>
</feature>
<feature type="domain" description="3-dehydroquinate synthase N-terminal" evidence="10">
    <location>
        <begin position="108"/>
        <end position="218"/>
    </location>
</feature>
<keyword evidence="2" id="KW-0479">Metal-binding</keyword>
<dbReference type="Proteomes" id="UP000320876">
    <property type="component" value="Unassembled WGS sequence"/>
</dbReference>
<dbReference type="InterPro" id="IPR030960">
    <property type="entry name" value="DHQS/DOIS_N"/>
</dbReference>